<evidence type="ECO:0000256" key="4">
    <source>
        <dbReference type="ARBA" id="ARBA00022692"/>
    </source>
</evidence>
<dbReference type="FunFam" id="1.20.1250.20:FF:000078">
    <property type="entry name" value="MFS maltose transporter, putative"/>
    <property type="match status" value="1"/>
</dbReference>
<feature type="transmembrane region" description="Helical" evidence="8">
    <location>
        <begin position="440"/>
        <end position="458"/>
    </location>
</feature>
<reference evidence="11 12" key="1">
    <citation type="submission" date="2015-05" db="EMBL/GenBank/DDBJ databases">
        <title>Distinctive expansion of gene families associated with plant cell wall degradation and secondary metabolism in the genomes of grapevine trunk pathogens.</title>
        <authorList>
            <person name="Lawrence D.P."/>
            <person name="Travadon R."/>
            <person name="Rolshausen P.E."/>
            <person name="Baumgartner K."/>
        </authorList>
    </citation>
    <scope>NUCLEOTIDE SEQUENCE [LARGE SCALE GENOMIC DNA]</scope>
    <source>
        <strain evidence="11">UCRPC4</strain>
    </source>
</reference>
<dbReference type="OrthoDB" id="6612291at2759"/>
<feature type="domain" description="N-acetyltransferase" evidence="10">
    <location>
        <begin position="536"/>
        <end position="687"/>
    </location>
</feature>
<feature type="transmembrane region" description="Helical" evidence="8">
    <location>
        <begin position="96"/>
        <end position="114"/>
    </location>
</feature>
<feature type="domain" description="Major facilitator superfamily (MFS) profile" evidence="9">
    <location>
        <begin position="19"/>
        <end position="462"/>
    </location>
</feature>
<keyword evidence="3" id="KW-0813">Transport</keyword>
<dbReference type="SUPFAM" id="SSF103473">
    <property type="entry name" value="MFS general substrate transporter"/>
    <property type="match status" value="1"/>
</dbReference>
<comment type="caution">
    <text evidence="11">The sequence shown here is derived from an EMBL/GenBank/DDBJ whole genome shotgun (WGS) entry which is preliminary data.</text>
</comment>
<evidence type="ECO:0000256" key="2">
    <source>
        <dbReference type="ARBA" id="ARBA00010992"/>
    </source>
</evidence>
<keyword evidence="6 8" id="KW-0472">Membrane</keyword>
<dbReference type="EMBL" id="LCWF01000113">
    <property type="protein sequence ID" value="KKY18908.1"/>
    <property type="molecule type" value="Genomic_DNA"/>
</dbReference>
<feature type="region of interest" description="Disordered" evidence="7">
    <location>
        <begin position="693"/>
        <end position="717"/>
    </location>
</feature>
<dbReference type="NCBIfam" id="TIGR00879">
    <property type="entry name" value="SP"/>
    <property type="match status" value="1"/>
</dbReference>
<feature type="transmembrane region" description="Helical" evidence="8">
    <location>
        <begin position="309"/>
        <end position="330"/>
    </location>
</feature>
<feature type="transmembrane region" description="Helical" evidence="8">
    <location>
        <begin position="156"/>
        <end position="176"/>
    </location>
</feature>
<accession>A0A0G2G564</accession>
<keyword evidence="11" id="KW-0762">Sugar transport</keyword>
<evidence type="ECO:0000259" key="9">
    <source>
        <dbReference type="PROSITE" id="PS50850"/>
    </source>
</evidence>
<dbReference type="PROSITE" id="PS51186">
    <property type="entry name" value="GNAT"/>
    <property type="match status" value="1"/>
</dbReference>
<feature type="transmembrane region" description="Helical" evidence="8">
    <location>
        <begin position="126"/>
        <end position="144"/>
    </location>
</feature>
<dbReference type="InterPro" id="IPR005828">
    <property type="entry name" value="MFS_sugar_transport-like"/>
</dbReference>
<feature type="transmembrane region" description="Helical" evidence="8">
    <location>
        <begin position="188"/>
        <end position="208"/>
    </location>
</feature>
<dbReference type="Pfam" id="PF00583">
    <property type="entry name" value="Acetyltransf_1"/>
    <property type="match status" value="1"/>
</dbReference>
<dbReference type="GO" id="GO:0016747">
    <property type="term" value="F:acyltransferase activity, transferring groups other than amino-acyl groups"/>
    <property type="evidence" value="ECO:0007669"/>
    <property type="project" value="InterPro"/>
</dbReference>
<gene>
    <name evidence="11" type="ORF">UCRPC4_g04703</name>
</gene>
<evidence type="ECO:0000256" key="5">
    <source>
        <dbReference type="ARBA" id="ARBA00022989"/>
    </source>
</evidence>
<dbReference type="InterPro" id="IPR000182">
    <property type="entry name" value="GNAT_dom"/>
</dbReference>
<keyword evidence="5 8" id="KW-1133">Transmembrane helix</keyword>
<dbReference type="GO" id="GO:0005351">
    <property type="term" value="F:carbohydrate:proton symporter activity"/>
    <property type="evidence" value="ECO:0007669"/>
    <property type="project" value="TreeGrafter"/>
</dbReference>
<evidence type="ECO:0000259" key="10">
    <source>
        <dbReference type="PROSITE" id="PS51186"/>
    </source>
</evidence>
<dbReference type="PROSITE" id="PS50850">
    <property type="entry name" value="MFS"/>
    <property type="match status" value="1"/>
</dbReference>
<evidence type="ECO:0000256" key="7">
    <source>
        <dbReference type="SAM" id="MobiDB-lite"/>
    </source>
</evidence>
<keyword evidence="4 8" id="KW-0812">Transmembrane</keyword>
<dbReference type="GO" id="GO:0016020">
    <property type="term" value="C:membrane"/>
    <property type="evidence" value="ECO:0007669"/>
    <property type="project" value="UniProtKB-SubCell"/>
</dbReference>
<evidence type="ECO:0000256" key="1">
    <source>
        <dbReference type="ARBA" id="ARBA00004141"/>
    </source>
</evidence>
<evidence type="ECO:0000256" key="8">
    <source>
        <dbReference type="SAM" id="Phobius"/>
    </source>
</evidence>
<dbReference type="Gene3D" id="1.20.1250.20">
    <property type="entry name" value="MFS general substrate transporter like domains"/>
    <property type="match status" value="1"/>
</dbReference>
<dbReference type="InterPro" id="IPR003663">
    <property type="entry name" value="Sugar/inositol_transpt"/>
</dbReference>
<feature type="compositionally biased region" description="Acidic residues" evidence="7">
    <location>
        <begin position="695"/>
        <end position="704"/>
    </location>
</feature>
<feature type="transmembrane region" description="Helical" evidence="8">
    <location>
        <begin position="372"/>
        <end position="393"/>
    </location>
</feature>
<dbReference type="InterPro" id="IPR050360">
    <property type="entry name" value="MFS_Sugar_Transporters"/>
</dbReference>
<comment type="subcellular location">
    <subcellularLocation>
        <location evidence="1">Membrane</location>
        <topology evidence="1">Multi-pass membrane protein</topology>
    </subcellularLocation>
</comment>
<dbReference type="AlphaFoldDB" id="A0A0G2G564"/>
<organism evidence="11 12">
    <name type="scientific">Phaeomoniella chlamydospora</name>
    <name type="common">Phaeoacremonium chlamydosporum</name>
    <dbReference type="NCBI Taxonomy" id="158046"/>
    <lineage>
        <taxon>Eukaryota</taxon>
        <taxon>Fungi</taxon>
        <taxon>Dikarya</taxon>
        <taxon>Ascomycota</taxon>
        <taxon>Pezizomycotina</taxon>
        <taxon>Eurotiomycetes</taxon>
        <taxon>Chaetothyriomycetidae</taxon>
        <taxon>Phaeomoniellales</taxon>
        <taxon>Phaeomoniellaceae</taxon>
        <taxon>Phaeomoniella</taxon>
    </lineage>
</organism>
<dbReference type="SUPFAM" id="SSF55729">
    <property type="entry name" value="Acyl-CoA N-acyltransferases (Nat)"/>
    <property type="match status" value="1"/>
</dbReference>
<dbReference type="Gene3D" id="3.40.630.30">
    <property type="match status" value="1"/>
</dbReference>
<dbReference type="Pfam" id="PF00083">
    <property type="entry name" value="Sugar_tr"/>
    <property type="match status" value="1"/>
</dbReference>
<dbReference type="InterPro" id="IPR020846">
    <property type="entry name" value="MFS_dom"/>
</dbReference>
<dbReference type="PANTHER" id="PTHR48022:SF77">
    <property type="entry name" value="MAJOR FACILITATOR SUPERFAMILY (MFS) PROFILE DOMAIN-CONTAINING PROTEIN"/>
    <property type="match status" value="1"/>
</dbReference>
<feature type="transmembrane region" description="Helical" evidence="8">
    <location>
        <begin position="337"/>
        <end position="360"/>
    </location>
</feature>
<keyword evidence="12" id="KW-1185">Reference proteome</keyword>
<evidence type="ECO:0000313" key="12">
    <source>
        <dbReference type="Proteomes" id="UP000053317"/>
    </source>
</evidence>
<evidence type="ECO:0000256" key="6">
    <source>
        <dbReference type="ARBA" id="ARBA00023136"/>
    </source>
</evidence>
<proteinExistence type="inferred from homology"/>
<evidence type="ECO:0000256" key="3">
    <source>
        <dbReference type="ARBA" id="ARBA00022448"/>
    </source>
</evidence>
<sequence>MTEQSARDALVTQWRAVAICILVSIGAFQFGYDSSYFSGILAMEPFLEIYGHYDTAQGSYVLSSRLESIVTSIINVGELLGALSSYLVGDFLGRRGGLFLAMVAVVIGVIFQVSANNLGLLITGRLILGFAVGIISCMVPLYLADCAPTRFRGALVSLYQQCIGLGLLLGIIVDYSTKNRADYGSFRIPMTVQLIFPIILVPTLLFLAPESPRWLVEKGKHAQARAALARLNNNNPDSVNREMSAIQSAVGLEERDKTASWLDLFKWGPEGRKAYLGFALQALQQASGINFITSYGVVFFTDIGITNSFLIQVGLYCVGFPTIVASQFFVERFGRRPVLLLSGILNSIVLLIVGGCGVATDKTLSLEKAIVGMVYVFMVVFNFGWGPTVWVVTSEISTGKNRGRLMALSTSSNWLFTWLVSFTFPYLYNPDGAGLGAKIGFLYGALMIVAQVWVFFYLPETSGRSLEDIDYLFKNQVPAREFQSHVIVRPNDLDDVNKDEKNAAQVEIEKVSHTKICVPLSSFPSHLSLLPSIQTCNITNLPENYFLKYYLYHAMTWPHLSFVAIVRPSSKATSPTTTTTTHPKVVGYVLAKLEEDIPAGQPQHGHITSISVLRTHRRLGIAEKLMRLSSRAMAEVYAAEYVSLHVRISNKAALGLYKDTLGFEVEKTEKGYYADGEDALQMRWDLKSQIPVFDSESEGQDEGGEAGSMEKNGEKEKLVKVKVGRGLGVGDLVERNESSLGQ</sequence>
<protein>
    <submittedName>
        <fullName evidence="11">Putative high-affinity glucose transporter rgt2</fullName>
    </submittedName>
</protein>
<dbReference type="PRINTS" id="PR00171">
    <property type="entry name" value="SUGRTRNSPORT"/>
</dbReference>
<dbReference type="Proteomes" id="UP000053317">
    <property type="component" value="Unassembled WGS sequence"/>
</dbReference>
<dbReference type="InterPro" id="IPR036259">
    <property type="entry name" value="MFS_trans_sf"/>
</dbReference>
<name>A0A0G2G564_PHACM</name>
<dbReference type="PANTHER" id="PTHR48022">
    <property type="entry name" value="PLASTIDIC GLUCOSE TRANSPORTER 4"/>
    <property type="match status" value="1"/>
</dbReference>
<reference evidence="11 12" key="2">
    <citation type="submission" date="2015-05" db="EMBL/GenBank/DDBJ databases">
        <authorList>
            <person name="Morales-Cruz A."/>
            <person name="Amrine K.C."/>
            <person name="Cantu D."/>
        </authorList>
    </citation>
    <scope>NUCLEOTIDE SEQUENCE [LARGE SCALE GENOMIC DNA]</scope>
    <source>
        <strain evidence="11">UCRPC4</strain>
    </source>
</reference>
<feature type="transmembrane region" description="Helical" evidence="8">
    <location>
        <begin position="405"/>
        <end position="428"/>
    </location>
</feature>
<dbReference type="InterPro" id="IPR016181">
    <property type="entry name" value="Acyl_CoA_acyltransferase"/>
</dbReference>
<dbReference type="CDD" id="cd04301">
    <property type="entry name" value="NAT_SF"/>
    <property type="match status" value="1"/>
</dbReference>
<evidence type="ECO:0000313" key="11">
    <source>
        <dbReference type="EMBL" id="KKY18908.1"/>
    </source>
</evidence>
<comment type="similarity">
    <text evidence="2">Belongs to the major facilitator superfamily. Sugar transporter (TC 2.A.1.1) family.</text>
</comment>
<feature type="transmembrane region" description="Helical" evidence="8">
    <location>
        <begin position="12"/>
        <end position="32"/>
    </location>
</feature>